<sequence>MENIVLLILGVFISVMGIVNIKGNISTIHSYNRRKVKEEDIPKYGKAVGTGTLIIGVSLVLGFIVSFWSEEMIAYITHPAVVVGLGFMLYGQFKYNKGIF</sequence>
<evidence type="ECO:0008006" key="4">
    <source>
        <dbReference type="Google" id="ProtNLM"/>
    </source>
</evidence>
<comment type="caution">
    <text evidence="2">The sequence shown here is derived from an EMBL/GenBank/DDBJ whole genome shotgun (WGS) entry which is preliminary data.</text>
</comment>
<dbReference type="EMBL" id="BHVZ01000001">
    <property type="protein sequence ID" value="GCB29306.1"/>
    <property type="molecule type" value="Genomic_DNA"/>
</dbReference>
<dbReference type="Proteomes" id="UP000287361">
    <property type="component" value="Unassembled WGS sequence"/>
</dbReference>
<keyword evidence="1" id="KW-0812">Transmembrane</keyword>
<reference evidence="2 3" key="1">
    <citation type="submission" date="2018-10" db="EMBL/GenBank/DDBJ databases">
        <title>Draft Genome Sequence of Anaerotignum sp. KCTC 15736.</title>
        <authorList>
            <person name="Choi S.H."/>
            <person name="Kim J.S."/>
            <person name="Kang S.W."/>
            <person name="Lee J.S."/>
            <person name="Park S.H."/>
        </authorList>
    </citation>
    <scope>NUCLEOTIDE SEQUENCE [LARGE SCALE GENOMIC DNA]</scope>
    <source>
        <strain evidence="2 3">KCTC 15736</strain>
    </source>
</reference>
<feature type="transmembrane region" description="Helical" evidence="1">
    <location>
        <begin position="6"/>
        <end position="23"/>
    </location>
</feature>
<feature type="transmembrane region" description="Helical" evidence="1">
    <location>
        <begin position="44"/>
        <end position="66"/>
    </location>
</feature>
<accession>A0A401LCK7</accession>
<evidence type="ECO:0000313" key="2">
    <source>
        <dbReference type="EMBL" id="GCB29306.1"/>
    </source>
</evidence>
<keyword evidence="1" id="KW-0472">Membrane</keyword>
<protein>
    <recommendedName>
        <fullName evidence="4">DUF3784 domain-containing protein</fullName>
    </recommendedName>
</protein>
<keyword evidence="1" id="KW-1133">Transmembrane helix</keyword>
<dbReference type="AlphaFoldDB" id="A0A401LCK7"/>
<dbReference type="OrthoDB" id="1971139at2"/>
<proteinExistence type="predicted"/>
<gene>
    <name evidence="2" type="ORF">KGMB03357_09670</name>
</gene>
<keyword evidence="3" id="KW-1185">Reference proteome</keyword>
<evidence type="ECO:0000256" key="1">
    <source>
        <dbReference type="SAM" id="Phobius"/>
    </source>
</evidence>
<feature type="transmembrane region" description="Helical" evidence="1">
    <location>
        <begin position="72"/>
        <end position="90"/>
    </location>
</feature>
<dbReference type="InterPro" id="IPR017259">
    <property type="entry name" value="UCP037672"/>
</dbReference>
<evidence type="ECO:0000313" key="3">
    <source>
        <dbReference type="Proteomes" id="UP000287361"/>
    </source>
</evidence>
<dbReference type="Pfam" id="PF12650">
    <property type="entry name" value="DUF3784"/>
    <property type="match status" value="1"/>
</dbReference>
<name>A0A401LCK7_9FIRM</name>
<organism evidence="2 3">
    <name type="scientific">Anaerotignum faecicola</name>
    <dbReference type="NCBI Taxonomy" id="2358141"/>
    <lineage>
        <taxon>Bacteria</taxon>
        <taxon>Bacillati</taxon>
        <taxon>Bacillota</taxon>
        <taxon>Clostridia</taxon>
        <taxon>Lachnospirales</taxon>
        <taxon>Anaerotignaceae</taxon>
        <taxon>Anaerotignum</taxon>
    </lineage>
</organism>